<dbReference type="SUPFAM" id="SSF52540">
    <property type="entry name" value="P-loop containing nucleoside triphosphate hydrolases"/>
    <property type="match status" value="1"/>
</dbReference>
<dbReference type="InterPro" id="IPR027417">
    <property type="entry name" value="P-loop_NTPase"/>
</dbReference>
<evidence type="ECO:0000256" key="6">
    <source>
        <dbReference type="ARBA" id="ARBA00022989"/>
    </source>
</evidence>
<dbReference type="GO" id="GO:0005524">
    <property type="term" value="F:ATP binding"/>
    <property type="evidence" value="ECO:0007669"/>
    <property type="project" value="UniProtKB-KW"/>
</dbReference>
<feature type="transmembrane region" description="Helical" evidence="8">
    <location>
        <begin position="62"/>
        <end position="83"/>
    </location>
</feature>
<proteinExistence type="predicted"/>
<comment type="subcellular location">
    <subcellularLocation>
        <location evidence="1">Cell membrane</location>
        <topology evidence="1">Multi-pass membrane protein</topology>
    </subcellularLocation>
</comment>
<keyword evidence="6 8" id="KW-1133">Transmembrane helix</keyword>
<dbReference type="PROSITE" id="PS50929">
    <property type="entry name" value="ABC_TM1F"/>
    <property type="match status" value="1"/>
</dbReference>
<dbReference type="Proteomes" id="UP000004754">
    <property type="component" value="Unassembled WGS sequence"/>
</dbReference>
<dbReference type="GO" id="GO:0015421">
    <property type="term" value="F:ABC-type oligopeptide transporter activity"/>
    <property type="evidence" value="ECO:0007669"/>
    <property type="project" value="TreeGrafter"/>
</dbReference>
<dbReference type="GO" id="GO:0005886">
    <property type="term" value="C:plasma membrane"/>
    <property type="evidence" value="ECO:0007669"/>
    <property type="project" value="UniProtKB-SubCell"/>
</dbReference>
<dbReference type="HOGENOM" id="CLU_000604_84_3_9"/>
<dbReference type="AlphaFoldDB" id="E6MJP3"/>
<dbReference type="PROSITE" id="PS50893">
    <property type="entry name" value="ABC_TRANSPORTER_2"/>
    <property type="match status" value="1"/>
</dbReference>
<dbReference type="CDD" id="cd18547">
    <property type="entry name" value="ABC_6TM_Tm288_like"/>
    <property type="match status" value="1"/>
</dbReference>
<dbReference type="InterPro" id="IPR039421">
    <property type="entry name" value="Type_1_exporter"/>
</dbReference>
<evidence type="ECO:0000256" key="1">
    <source>
        <dbReference type="ARBA" id="ARBA00004651"/>
    </source>
</evidence>
<feature type="domain" description="ABC transmembrane type-1" evidence="10">
    <location>
        <begin position="62"/>
        <end position="351"/>
    </location>
</feature>
<dbReference type="InterPro" id="IPR003439">
    <property type="entry name" value="ABC_transporter-like_ATP-bd"/>
</dbReference>
<feature type="transmembrane region" description="Helical" evidence="8">
    <location>
        <begin position="300"/>
        <end position="329"/>
    </location>
</feature>
<dbReference type="InterPro" id="IPR036640">
    <property type="entry name" value="ABC1_TM_sf"/>
</dbReference>
<dbReference type="PANTHER" id="PTHR43394:SF1">
    <property type="entry name" value="ATP-BINDING CASSETTE SUB-FAMILY B MEMBER 10, MITOCHONDRIAL"/>
    <property type="match status" value="1"/>
</dbReference>
<keyword evidence="5 11" id="KW-0067">ATP-binding</keyword>
<comment type="caution">
    <text evidence="11">The sequence shown here is derived from an EMBL/GenBank/DDBJ whole genome shotgun (WGS) entry which is preliminary data.</text>
</comment>
<keyword evidence="12" id="KW-1185">Reference proteome</keyword>
<dbReference type="InterPro" id="IPR003593">
    <property type="entry name" value="AAA+_ATPase"/>
</dbReference>
<keyword evidence="3 8" id="KW-0812">Transmembrane</keyword>
<dbReference type="GO" id="GO:0016887">
    <property type="term" value="F:ATP hydrolysis activity"/>
    <property type="evidence" value="ECO:0007669"/>
    <property type="project" value="InterPro"/>
</dbReference>
<evidence type="ECO:0000256" key="2">
    <source>
        <dbReference type="ARBA" id="ARBA00022448"/>
    </source>
</evidence>
<organism evidence="11 12">
    <name type="scientific">Pseudoramibacter alactolyticus ATCC 23263</name>
    <dbReference type="NCBI Taxonomy" id="887929"/>
    <lineage>
        <taxon>Bacteria</taxon>
        <taxon>Bacillati</taxon>
        <taxon>Bacillota</taxon>
        <taxon>Clostridia</taxon>
        <taxon>Eubacteriales</taxon>
        <taxon>Eubacteriaceae</taxon>
        <taxon>Pseudoramibacter</taxon>
    </lineage>
</organism>
<keyword evidence="4" id="KW-0547">Nucleotide-binding</keyword>
<dbReference type="Pfam" id="PF00005">
    <property type="entry name" value="ABC_tran"/>
    <property type="match status" value="1"/>
</dbReference>
<evidence type="ECO:0000313" key="12">
    <source>
        <dbReference type="Proteomes" id="UP000004754"/>
    </source>
</evidence>
<evidence type="ECO:0000256" key="8">
    <source>
        <dbReference type="SAM" id="Phobius"/>
    </source>
</evidence>
<evidence type="ECO:0000259" key="9">
    <source>
        <dbReference type="PROSITE" id="PS50893"/>
    </source>
</evidence>
<feature type="domain" description="ABC transporter" evidence="9">
    <location>
        <begin position="416"/>
        <end position="650"/>
    </location>
</feature>
<keyword evidence="2" id="KW-0813">Transport</keyword>
<evidence type="ECO:0000313" key="11">
    <source>
        <dbReference type="EMBL" id="EFV00779.1"/>
    </source>
</evidence>
<feature type="transmembrane region" description="Helical" evidence="8">
    <location>
        <begin position="103"/>
        <end position="124"/>
    </location>
</feature>
<feature type="transmembrane region" description="Helical" evidence="8">
    <location>
        <begin position="187"/>
        <end position="220"/>
    </location>
</feature>
<dbReference type="PROSITE" id="PS00211">
    <property type="entry name" value="ABC_TRANSPORTER_1"/>
    <property type="match status" value="1"/>
</dbReference>
<sequence length="655" mass="71406">MKRMSKTSRPKLKGIHHVDAQGRRVGHKIPKAEPSRADQVDGATVRRLVAYIGRNYKLRFSAVILFIIASAVVNAVGSLFIGSVIDDYITPMLRQSHPNFAPLLHVVIVMACIFAGGALCTLLYNRIMVTISQGIQKDIRDEMFANMQQLPIRYFDQNAHGDIMSHFTNDTDTLRQMLSIALPQSISALVTVVAVFIAMLATSLVLTFLVVVTIAVMIWISGKVTGASSRYFIRQQNALGIVNGNIEEIMAGQKVVKVFNHEAAAQADFDAKNETLFKNAESANTFANILMPIMGNLGNVQYVLVALVGAVMMLSGHTALTLGGLVAFLNLTKSFSMPISQMSQQLNAIIMALAGAKRIFTLMDEVPEADGGDVTLVNAIVKNGQLLEADHRTETWAWRAPDADGAVHYRAMRGEVRLEHVDFEYEANKPILHDITIHGKPGQKIALVGATGAGKTTITNLINRFYDIASGEIQYDGIDIRRITKPALRRSLGVVLQETNLFTGTVMENIRYGNLDASDAEVIAAARLANADEFIRLLPDGYDTMIDGSGGNLSQGQCQLLAIARAAVANPPAMILDEATSSIDTRTEALVQAGMDKLMIGRTVFIIAHRLSTVRNADAIMVMDHGRIIERGSHDELIAKGGVYYQLYTGNAELE</sequence>
<dbReference type="CDD" id="cd03254">
    <property type="entry name" value="ABCC_Glucan_exporter_like"/>
    <property type="match status" value="1"/>
</dbReference>
<dbReference type="Pfam" id="PF00664">
    <property type="entry name" value="ABC_membrane"/>
    <property type="match status" value="1"/>
</dbReference>
<dbReference type="PANTHER" id="PTHR43394">
    <property type="entry name" value="ATP-DEPENDENT PERMEASE MDL1, MITOCHONDRIAL"/>
    <property type="match status" value="1"/>
</dbReference>
<dbReference type="RefSeq" id="WP_006599650.1">
    <property type="nucleotide sequence ID" value="NZ_GL622359.1"/>
</dbReference>
<dbReference type="eggNOG" id="COG1132">
    <property type="taxonomic scope" value="Bacteria"/>
</dbReference>
<evidence type="ECO:0000256" key="3">
    <source>
        <dbReference type="ARBA" id="ARBA00022692"/>
    </source>
</evidence>
<evidence type="ECO:0000256" key="7">
    <source>
        <dbReference type="ARBA" id="ARBA00023136"/>
    </source>
</evidence>
<evidence type="ECO:0000259" key="10">
    <source>
        <dbReference type="PROSITE" id="PS50929"/>
    </source>
</evidence>
<dbReference type="EMBL" id="AEQN01000028">
    <property type="protein sequence ID" value="EFV00779.1"/>
    <property type="molecule type" value="Genomic_DNA"/>
</dbReference>
<accession>E6MJP3</accession>
<dbReference type="InterPro" id="IPR017871">
    <property type="entry name" value="ABC_transporter-like_CS"/>
</dbReference>
<dbReference type="SUPFAM" id="SSF90123">
    <property type="entry name" value="ABC transporter transmembrane region"/>
    <property type="match status" value="1"/>
</dbReference>
<dbReference type="SMART" id="SM00382">
    <property type="entry name" value="AAA"/>
    <property type="match status" value="1"/>
</dbReference>
<dbReference type="Gene3D" id="3.40.50.300">
    <property type="entry name" value="P-loop containing nucleotide triphosphate hydrolases"/>
    <property type="match status" value="1"/>
</dbReference>
<dbReference type="InterPro" id="IPR011527">
    <property type="entry name" value="ABC1_TM_dom"/>
</dbReference>
<keyword evidence="7 8" id="KW-0472">Membrane</keyword>
<gene>
    <name evidence="11" type="ORF">HMP0721_2228</name>
</gene>
<name>E6MJP3_9FIRM</name>
<dbReference type="FunFam" id="3.40.50.300:FF:000287">
    <property type="entry name" value="Multidrug ABC transporter ATP-binding protein"/>
    <property type="match status" value="1"/>
</dbReference>
<dbReference type="STRING" id="887929.HMP0721_2228"/>
<dbReference type="Gene3D" id="1.20.1560.10">
    <property type="entry name" value="ABC transporter type 1, transmembrane domain"/>
    <property type="match status" value="1"/>
</dbReference>
<evidence type="ECO:0000256" key="5">
    <source>
        <dbReference type="ARBA" id="ARBA00022840"/>
    </source>
</evidence>
<protein>
    <submittedName>
        <fullName evidence="11">ABC transporter, ATP-binding protein</fullName>
    </submittedName>
</protein>
<reference evidence="11 12" key="1">
    <citation type="submission" date="2010-12" db="EMBL/GenBank/DDBJ databases">
        <authorList>
            <person name="Muzny D."/>
            <person name="Qin X."/>
            <person name="Deng J."/>
            <person name="Jiang H."/>
            <person name="Liu Y."/>
            <person name="Qu J."/>
            <person name="Song X.-Z."/>
            <person name="Zhang L."/>
            <person name="Thornton R."/>
            <person name="Coyle M."/>
            <person name="Francisco L."/>
            <person name="Jackson L."/>
            <person name="Javaid M."/>
            <person name="Korchina V."/>
            <person name="Kovar C."/>
            <person name="Mata R."/>
            <person name="Mathew T."/>
            <person name="Ngo R."/>
            <person name="Nguyen L."/>
            <person name="Nguyen N."/>
            <person name="Okwuonu G."/>
            <person name="Ongeri F."/>
            <person name="Pham C."/>
            <person name="Simmons D."/>
            <person name="Wilczek-Boney K."/>
            <person name="Hale W."/>
            <person name="Jakkamsetti A."/>
            <person name="Pham P."/>
            <person name="Ruth R."/>
            <person name="San Lucas F."/>
            <person name="Warren J."/>
            <person name="Zhang J."/>
            <person name="Zhao Z."/>
            <person name="Zhou C."/>
            <person name="Zhu D."/>
            <person name="Lee S."/>
            <person name="Bess C."/>
            <person name="Blankenburg K."/>
            <person name="Forbes L."/>
            <person name="Fu Q."/>
            <person name="Gubbala S."/>
            <person name="Hirani K."/>
            <person name="Jayaseelan J.C."/>
            <person name="Lara F."/>
            <person name="Munidasa M."/>
            <person name="Palculict T."/>
            <person name="Patil S."/>
            <person name="Pu L.-L."/>
            <person name="Saada N."/>
            <person name="Tang L."/>
            <person name="Weissenberger G."/>
            <person name="Zhu Y."/>
            <person name="Hemphill L."/>
            <person name="Shang Y."/>
            <person name="Youmans B."/>
            <person name="Ayvaz T."/>
            <person name="Ross M."/>
            <person name="Santibanez J."/>
            <person name="Aqrawi P."/>
            <person name="Gross S."/>
            <person name="Joshi V."/>
            <person name="Fowler G."/>
            <person name="Nazareth L."/>
            <person name="Reid J."/>
            <person name="Worley K."/>
            <person name="Petrosino J."/>
            <person name="Highlander S."/>
            <person name="Gibbs R."/>
        </authorList>
    </citation>
    <scope>NUCLEOTIDE SEQUENCE [LARGE SCALE GENOMIC DNA]</scope>
    <source>
        <strain evidence="11 12">ATCC 23263</strain>
    </source>
</reference>
<evidence type="ECO:0000256" key="4">
    <source>
        <dbReference type="ARBA" id="ARBA00022741"/>
    </source>
</evidence>